<dbReference type="PRINTS" id="PR00344">
    <property type="entry name" value="BCTRLSENSOR"/>
</dbReference>
<evidence type="ECO:0000256" key="9">
    <source>
        <dbReference type="ARBA" id="ARBA00022723"/>
    </source>
</evidence>
<feature type="transmembrane region" description="Helical" evidence="17">
    <location>
        <begin position="55"/>
        <end position="77"/>
    </location>
</feature>
<feature type="region of interest" description="Disordered" evidence="16">
    <location>
        <begin position="400"/>
        <end position="425"/>
    </location>
</feature>
<reference evidence="19 20" key="1">
    <citation type="journal article" date="2014" name="Int. J. Syst. Evol. Microbiol.">
        <title>Complete genome sequence of Corynebacterium casei LMG S-19264T (=DSM 44701T), isolated from a smear-ripened cheese.</title>
        <authorList>
            <consortium name="US DOE Joint Genome Institute (JGI-PGF)"/>
            <person name="Walter F."/>
            <person name="Albersmeier A."/>
            <person name="Kalinowski J."/>
            <person name="Ruckert C."/>
        </authorList>
    </citation>
    <scope>NUCLEOTIDE SEQUENCE [LARGE SCALE GENOMIC DNA]</scope>
    <source>
        <strain evidence="19 20">KCTC 19473</strain>
    </source>
</reference>
<dbReference type="InterPro" id="IPR004358">
    <property type="entry name" value="Sig_transdc_His_kin-like_C"/>
</dbReference>
<evidence type="ECO:0000256" key="5">
    <source>
        <dbReference type="ARBA" id="ARBA00017322"/>
    </source>
</evidence>
<sequence>MTTTGDRAENAEGSEAWQTLWGRFLVVVPWVLLTASLVAVLALPGQSAAEHTTTVVLGLVAALWLLFGHRVAVTIGVSGVLPFRWSALVHVCGLLLICSVMLAHDELFLIFTITGFVHAMLLPTAWAFAAVGATSLVLHSSTMGLPGTDPGMPLLQHTILFGGVVAVQTLGIGAGLVAGQMGARRNLEHRQMVERLEQALAENADLHARVLTQVRQAGIAEERGRMAREIHDTLAQGLTGIITQIQATQRTWGTPGTAATHLERALALAKESLTEARRSVEALRPQQLSEGHLPSALAELVRRWGETHGTRVSSEVTGDPVALSPAIEAALFRVAQEALTNVARHAQASRAVVTLSYLDEVVLLDVRDDGRGMARGRSGGFGLSSMRQRIRSIGGSVEIESEDGRGTAVSASVPVVPDTGPEVGP</sequence>
<evidence type="ECO:0000256" key="15">
    <source>
        <dbReference type="ARBA" id="ARBA00030800"/>
    </source>
</evidence>
<evidence type="ECO:0000256" key="10">
    <source>
        <dbReference type="ARBA" id="ARBA00022777"/>
    </source>
</evidence>
<keyword evidence="9" id="KW-0479">Metal-binding</keyword>
<evidence type="ECO:0000259" key="18">
    <source>
        <dbReference type="PROSITE" id="PS50109"/>
    </source>
</evidence>
<name>A0A918XCH9_9ACTN</name>
<dbReference type="Gene3D" id="3.30.565.10">
    <property type="entry name" value="Histidine kinase-like ATPase, C-terminal domain"/>
    <property type="match status" value="1"/>
</dbReference>
<evidence type="ECO:0000313" key="20">
    <source>
        <dbReference type="Proteomes" id="UP000654947"/>
    </source>
</evidence>
<keyword evidence="10" id="KW-0418">Kinase</keyword>
<keyword evidence="13" id="KW-0411">Iron-sulfur</keyword>
<dbReference type="InterPro" id="IPR017205">
    <property type="entry name" value="Sig_transdc_His_kinase_ChrS"/>
</dbReference>
<keyword evidence="17" id="KW-1133">Transmembrane helix</keyword>
<feature type="domain" description="Histidine kinase" evidence="18">
    <location>
        <begin position="331"/>
        <end position="417"/>
    </location>
</feature>
<dbReference type="Pfam" id="PF02518">
    <property type="entry name" value="HATPase_c"/>
    <property type="match status" value="1"/>
</dbReference>
<evidence type="ECO:0000256" key="6">
    <source>
        <dbReference type="ARBA" id="ARBA00022485"/>
    </source>
</evidence>
<dbReference type="Proteomes" id="UP000654947">
    <property type="component" value="Unassembled WGS sequence"/>
</dbReference>
<dbReference type="GO" id="GO:0046872">
    <property type="term" value="F:metal ion binding"/>
    <property type="evidence" value="ECO:0007669"/>
    <property type="project" value="UniProtKB-KW"/>
</dbReference>
<dbReference type="PANTHER" id="PTHR24421:SF62">
    <property type="entry name" value="SENSORY TRANSDUCTION HISTIDINE KINASE"/>
    <property type="match status" value="1"/>
</dbReference>
<keyword evidence="17" id="KW-0812">Transmembrane</keyword>
<dbReference type="SMART" id="SM00387">
    <property type="entry name" value="HATPase_c"/>
    <property type="match status" value="1"/>
</dbReference>
<evidence type="ECO:0000256" key="1">
    <source>
        <dbReference type="ARBA" id="ARBA00000085"/>
    </source>
</evidence>
<feature type="transmembrane region" description="Helical" evidence="17">
    <location>
        <begin position="83"/>
        <end position="103"/>
    </location>
</feature>
<dbReference type="Pfam" id="PF07730">
    <property type="entry name" value="HisKA_3"/>
    <property type="match status" value="1"/>
</dbReference>
<dbReference type="GO" id="GO:0005737">
    <property type="term" value="C:cytoplasm"/>
    <property type="evidence" value="ECO:0007669"/>
    <property type="project" value="UniProtKB-SubCell"/>
</dbReference>
<keyword evidence="12" id="KW-0902">Two-component regulatory system</keyword>
<dbReference type="InterPro" id="IPR036890">
    <property type="entry name" value="HATPase_C_sf"/>
</dbReference>
<dbReference type="GO" id="GO:0051539">
    <property type="term" value="F:4 iron, 4 sulfur cluster binding"/>
    <property type="evidence" value="ECO:0007669"/>
    <property type="project" value="UniProtKB-KW"/>
</dbReference>
<gene>
    <name evidence="19" type="ORF">GCM10007147_23170</name>
</gene>
<dbReference type="EC" id="2.7.13.3" evidence="4"/>
<dbReference type="PANTHER" id="PTHR24421">
    <property type="entry name" value="NITRATE/NITRITE SENSOR PROTEIN NARX-RELATED"/>
    <property type="match status" value="1"/>
</dbReference>
<keyword evidence="20" id="KW-1185">Reference proteome</keyword>
<dbReference type="SUPFAM" id="SSF55874">
    <property type="entry name" value="ATPase domain of HSP90 chaperone/DNA topoisomerase II/histidine kinase"/>
    <property type="match status" value="1"/>
</dbReference>
<dbReference type="InterPro" id="IPR050482">
    <property type="entry name" value="Sensor_HK_TwoCompSys"/>
</dbReference>
<dbReference type="InterPro" id="IPR005467">
    <property type="entry name" value="His_kinase_dom"/>
</dbReference>
<evidence type="ECO:0000256" key="7">
    <source>
        <dbReference type="ARBA" id="ARBA00022490"/>
    </source>
</evidence>
<evidence type="ECO:0000256" key="17">
    <source>
        <dbReference type="SAM" id="Phobius"/>
    </source>
</evidence>
<keyword evidence="11" id="KW-0408">Iron</keyword>
<comment type="caution">
    <text evidence="19">The sequence shown here is derived from an EMBL/GenBank/DDBJ whole genome shotgun (WGS) entry which is preliminary data.</text>
</comment>
<evidence type="ECO:0000256" key="16">
    <source>
        <dbReference type="SAM" id="MobiDB-lite"/>
    </source>
</evidence>
<comment type="catalytic activity">
    <reaction evidence="1">
        <text>ATP + protein L-histidine = ADP + protein N-phospho-L-histidine.</text>
        <dbReference type="EC" id="2.7.13.3"/>
    </reaction>
</comment>
<dbReference type="InterPro" id="IPR011712">
    <property type="entry name" value="Sig_transdc_His_kin_sub3_dim/P"/>
</dbReference>
<evidence type="ECO:0000256" key="12">
    <source>
        <dbReference type="ARBA" id="ARBA00023012"/>
    </source>
</evidence>
<feature type="transmembrane region" description="Helical" evidence="17">
    <location>
        <begin position="158"/>
        <end position="178"/>
    </location>
</feature>
<organism evidence="19 20">
    <name type="scientific">Nocardiopsis kunsanensis</name>
    <dbReference type="NCBI Taxonomy" id="141693"/>
    <lineage>
        <taxon>Bacteria</taxon>
        <taxon>Bacillati</taxon>
        <taxon>Actinomycetota</taxon>
        <taxon>Actinomycetes</taxon>
        <taxon>Streptosporangiales</taxon>
        <taxon>Nocardiopsidaceae</taxon>
        <taxon>Nocardiopsis</taxon>
    </lineage>
</organism>
<keyword evidence="6" id="KW-0004">4Fe-4S</keyword>
<dbReference type="Gene3D" id="1.20.5.1930">
    <property type="match status" value="1"/>
</dbReference>
<evidence type="ECO:0000256" key="14">
    <source>
        <dbReference type="ARBA" id="ARBA00024827"/>
    </source>
</evidence>
<evidence type="ECO:0000256" key="13">
    <source>
        <dbReference type="ARBA" id="ARBA00023014"/>
    </source>
</evidence>
<feature type="transmembrane region" description="Helical" evidence="17">
    <location>
        <begin position="115"/>
        <end position="138"/>
    </location>
</feature>
<evidence type="ECO:0000256" key="11">
    <source>
        <dbReference type="ARBA" id="ARBA00023004"/>
    </source>
</evidence>
<evidence type="ECO:0000256" key="4">
    <source>
        <dbReference type="ARBA" id="ARBA00012438"/>
    </source>
</evidence>
<evidence type="ECO:0000313" key="19">
    <source>
        <dbReference type="EMBL" id="GHD25757.1"/>
    </source>
</evidence>
<evidence type="ECO:0000256" key="3">
    <source>
        <dbReference type="ARBA" id="ARBA00004496"/>
    </source>
</evidence>
<dbReference type="PIRSF" id="PIRSF037434">
    <property type="entry name" value="STHK_ChrS"/>
    <property type="match status" value="1"/>
</dbReference>
<dbReference type="EMBL" id="BMXL01000010">
    <property type="protein sequence ID" value="GHD25757.1"/>
    <property type="molecule type" value="Genomic_DNA"/>
</dbReference>
<dbReference type="GO" id="GO:0046983">
    <property type="term" value="F:protein dimerization activity"/>
    <property type="evidence" value="ECO:0007669"/>
    <property type="project" value="InterPro"/>
</dbReference>
<keyword evidence="8" id="KW-0808">Transferase</keyword>
<evidence type="ECO:0000256" key="8">
    <source>
        <dbReference type="ARBA" id="ARBA00022679"/>
    </source>
</evidence>
<keyword evidence="7" id="KW-0963">Cytoplasm</keyword>
<dbReference type="RefSeq" id="WP_017575012.1">
    <property type="nucleotide sequence ID" value="NZ_BMXL01000010.1"/>
</dbReference>
<keyword evidence="17" id="KW-0472">Membrane</keyword>
<dbReference type="InterPro" id="IPR003594">
    <property type="entry name" value="HATPase_dom"/>
</dbReference>
<dbReference type="AlphaFoldDB" id="A0A918XCH9"/>
<comment type="cofactor">
    <cofactor evidence="2">
        <name>[4Fe-4S] cluster</name>
        <dbReference type="ChEBI" id="CHEBI:49883"/>
    </cofactor>
</comment>
<accession>A0A918XCH9</accession>
<dbReference type="CDD" id="cd16917">
    <property type="entry name" value="HATPase_UhpB-NarQ-NarX-like"/>
    <property type="match status" value="1"/>
</dbReference>
<protein>
    <recommendedName>
        <fullName evidence="5">Oxygen sensor histidine kinase NreB</fullName>
        <ecNumber evidence="4">2.7.13.3</ecNumber>
    </recommendedName>
    <alternativeName>
        <fullName evidence="15">Nitrogen regulation protein B</fullName>
    </alternativeName>
</protein>
<comment type="subcellular location">
    <subcellularLocation>
        <location evidence="3">Cytoplasm</location>
    </subcellularLocation>
</comment>
<comment type="function">
    <text evidence="14">Member of the two-component regulatory system NreB/NreC involved in the control of dissimilatory nitrate/nitrite reduction in response to oxygen. NreB functions as a direct oxygen sensor histidine kinase which is autophosphorylated, in the absence of oxygen, probably at the conserved histidine residue, and transfers its phosphate group probably to a conserved aspartate residue of NreC. NreB/NreC activates the expression of the nitrate (narGHJI) and nitrite (nir) reductase operons, as well as the putative nitrate transporter gene narT.</text>
</comment>
<feature type="transmembrane region" description="Helical" evidence="17">
    <location>
        <begin position="20"/>
        <end position="43"/>
    </location>
</feature>
<evidence type="ECO:0000256" key="2">
    <source>
        <dbReference type="ARBA" id="ARBA00001966"/>
    </source>
</evidence>
<proteinExistence type="predicted"/>
<dbReference type="GO" id="GO:0000155">
    <property type="term" value="F:phosphorelay sensor kinase activity"/>
    <property type="evidence" value="ECO:0007669"/>
    <property type="project" value="InterPro"/>
</dbReference>
<dbReference type="PROSITE" id="PS50109">
    <property type="entry name" value="HIS_KIN"/>
    <property type="match status" value="1"/>
</dbReference>
<dbReference type="GO" id="GO:0016020">
    <property type="term" value="C:membrane"/>
    <property type="evidence" value="ECO:0007669"/>
    <property type="project" value="InterPro"/>
</dbReference>